<dbReference type="EMBL" id="PQXK01000035">
    <property type="protein sequence ID" value="TGO40551.1"/>
    <property type="molecule type" value="Genomic_DNA"/>
</dbReference>
<reference evidence="1 2" key="1">
    <citation type="submission" date="2017-12" db="EMBL/GenBank/DDBJ databases">
        <title>Comparative genomics of Botrytis spp.</title>
        <authorList>
            <person name="Valero-Jimenez C.A."/>
            <person name="Tapia P."/>
            <person name="Veloso J."/>
            <person name="Silva-Moreno E."/>
            <person name="Staats M."/>
            <person name="Valdes J.H."/>
            <person name="Van Kan J.A.L."/>
        </authorList>
    </citation>
    <scope>NUCLEOTIDE SEQUENCE [LARGE SCALE GENOMIC DNA]</scope>
    <source>
        <strain evidence="1 2">Bh0001</strain>
    </source>
</reference>
<name>A0A4Z1GZ97_9HELO</name>
<protein>
    <submittedName>
        <fullName evidence="1">Uncharacterized protein</fullName>
    </submittedName>
</protein>
<proteinExistence type="predicted"/>
<organism evidence="1 2">
    <name type="scientific">Botrytis hyacinthi</name>
    <dbReference type="NCBI Taxonomy" id="278943"/>
    <lineage>
        <taxon>Eukaryota</taxon>
        <taxon>Fungi</taxon>
        <taxon>Dikarya</taxon>
        <taxon>Ascomycota</taxon>
        <taxon>Pezizomycotina</taxon>
        <taxon>Leotiomycetes</taxon>
        <taxon>Helotiales</taxon>
        <taxon>Sclerotiniaceae</taxon>
        <taxon>Botrytis</taxon>
    </lineage>
</organism>
<accession>A0A4Z1GZ97</accession>
<gene>
    <name evidence="1" type="ORF">BHYA_0035g00250</name>
</gene>
<sequence length="75" mass="8399">MNTFVAGAASLNEDSKYLRFLSETESRVYILRTALGPEAFQEETRTEKAIKRILLVSNSQIHFNGASLACYILSI</sequence>
<dbReference type="AlphaFoldDB" id="A0A4Z1GZ97"/>
<evidence type="ECO:0000313" key="2">
    <source>
        <dbReference type="Proteomes" id="UP000297814"/>
    </source>
</evidence>
<dbReference type="Proteomes" id="UP000297814">
    <property type="component" value="Unassembled WGS sequence"/>
</dbReference>
<keyword evidence="2" id="KW-1185">Reference proteome</keyword>
<evidence type="ECO:0000313" key="1">
    <source>
        <dbReference type="EMBL" id="TGO40551.1"/>
    </source>
</evidence>
<comment type="caution">
    <text evidence="1">The sequence shown here is derived from an EMBL/GenBank/DDBJ whole genome shotgun (WGS) entry which is preliminary data.</text>
</comment>